<evidence type="ECO:0000256" key="7">
    <source>
        <dbReference type="ARBA" id="ARBA00023033"/>
    </source>
</evidence>
<dbReference type="InterPro" id="IPR050476">
    <property type="entry name" value="Insect_CytP450_Detox"/>
</dbReference>
<accession>A0AAV5T8C6</accession>
<dbReference type="PRINTS" id="PR00385">
    <property type="entry name" value="P450"/>
</dbReference>
<comment type="similarity">
    <text evidence="2">Belongs to the cytochrome P450 family.</text>
</comment>
<dbReference type="GO" id="GO:0016705">
    <property type="term" value="F:oxidoreductase activity, acting on paired donors, with incorporation or reduction of molecular oxygen"/>
    <property type="evidence" value="ECO:0007669"/>
    <property type="project" value="InterPro"/>
</dbReference>
<evidence type="ECO:0000256" key="2">
    <source>
        <dbReference type="ARBA" id="ARBA00010617"/>
    </source>
</evidence>
<keyword evidence="6" id="KW-0408">Iron</keyword>
<protein>
    <recommendedName>
        <fullName evidence="10">Cytochrome P450</fullName>
    </recommendedName>
</protein>
<dbReference type="PRINTS" id="PR00463">
    <property type="entry name" value="EP450I"/>
</dbReference>
<evidence type="ECO:0008006" key="10">
    <source>
        <dbReference type="Google" id="ProtNLM"/>
    </source>
</evidence>
<organism evidence="8 9">
    <name type="scientific">Pristionchus entomophagus</name>
    <dbReference type="NCBI Taxonomy" id="358040"/>
    <lineage>
        <taxon>Eukaryota</taxon>
        <taxon>Metazoa</taxon>
        <taxon>Ecdysozoa</taxon>
        <taxon>Nematoda</taxon>
        <taxon>Chromadorea</taxon>
        <taxon>Rhabditida</taxon>
        <taxon>Rhabditina</taxon>
        <taxon>Diplogasteromorpha</taxon>
        <taxon>Diplogasteroidea</taxon>
        <taxon>Neodiplogasteridae</taxon>
        <taxon>Pristionchus</taxon>
    </lineage>
</organism>
<keyword evidence="9" id="KW-1185">Reference proteome</keyword>
<dbReference type="Pfam" id="PF00067">
    <property type="entry name" value="p450"/>
    <property type="match status" value="2"/>
</dbReference>
<keyword evidence="3" id="KW-0349">Heme</keyword>
<dbReference type="Gene3D" id="1.10.630.10">
    <property type="entry name" value="Cytochrome P450"/>
    <property type="match status" value="1"/>
</dbReference>
<proteinExistence type="inferred from homology"/>
<dbReference type="GO" id="GO:0005506">
    <property type="term" value="F:iron ion binding"/>
    <property type="evidence" value="ECO:0007669"/>
    <property type="project" value="InterPro"/>
</dbReference>
<evidence type="ECO:0000256" key="3">
    <source>
        <dbReference type="ARBA" id="ARBA00022617"/>
    </source>
</evidence>
<evidence type="ECO:0000256" key="6">
    <source>
        <dbReference type="ARBA" id="ARBA00023004"/>
    </source>
</evidence>
<feature type="non-terminal residue" evidence="8">
    <location>
        <position position="486"/>
    </location>
</feature>
<dbReference type="EMBL" id="BTSX01000003">
    <property type="protein sequence ID" value="GMS88839.1"/>
    <property type="molecule type" value="Genomic_DNA"/>
</dbReference>
<keyword evidence="7" id="KW-0503">Monooxygenase</keyword>
<sequence>ILAISALSAIYAFYHRSSTYWQRRGVVAVPPRSMIFGSMKDLTQKDYPRPLKYRDWGKKYGKTYGIKEGVHNTLVTSDLEMIHEIFVKQFDYFHSRKRAVLGPDLEKDARVTLFQSRGARWKRLRTISSRSFSVSCLKKIHPIVEDSVLNMVRIMEERHAGGGVFNIHQFYCEFTMDTISRLVMGQKESLIFNNPRVAVVQSLFLRDFDIPVVHLNLAIPPLNPITRWSMKTFATKMSEDDKKLNAEMAEAVYERIKQRESDQSEDSTETDDFIDLFLDFAAEKAEEEKKEFRLNEAPVSKNLTVDEVVAQARVFLLAGFDTTANALGYTSWMLSCHPEVLQRCQEEIDENCCEESISYEDLSNLTYIEAVCKETLRFYPLGAFANSRQCMKETEVCGLIIEKGNNIQVLLEEKINIKELIDTEFSREGQSCAELIDDFQVDTYGLHFDPSIWGEDVDEFKPERWLDSDRRVPPHAYIPFGVGPRI</sequence>
<dbReference type="AlphaFoldDB" id="A0AAV5T8C6"/>
<dbReference type="PANTHER" id="PTHR24292:SF102">
    <property type="entry name" value="CYTOCHROME P450 FAMILY-RELATED"/>
    <property type="match status" value="1"/>
</dbReference>
<dbReference type="Proteomes" id="UP001432027">
    <property type="component" value="Unassembled WGS sequence"/>
</dbReference>
<feature type="non-terminal residue" evidence="8">
    <location>
        <position position="1"/>
    </location>
</feature>
<dbReference type="InterPro" id="IPR036396">
    <property type="entry name" value="Cyt_P450_sf"/>
</dbReference>
<name>A0AAV5T8C6_9BILA</name>
<evidence type="ECO:0000256" key="1">
    <source>
        <dbReference type="ARBA" id="ARBA00001971"/>
    </source>
</evidence>
<dbReference type="GO" id="GO:0004497">
    <property type="term" value="F:monooxygenase activity"/>
    <property type="evidence" value="ECO:0007669"/>
    <property type="project" value="UniProtKB-KW"/>
</dbReference>
<gene>
    <name evidence="8" type="ORF">PENTCL1PPCAC_11014</name>
</gene>
<dbReference type="PANTHER" id="PTHR24292">
    <property type="entry name" value="CYTOCHROME P450"/>
    <property type="match status" value="1"/>
</dbReference>
<evidence type="ECO:0000256" key="5">
    <source>
        <dbReference type="ARBA" id="ARBA00023002"/>
    </source>
</evidence>
<evidence type="ECO:0000313" key="8">
    <source>
        <dbReference type="EMBL" id="GMS88839.1"/>
    </source>
</evidence>
<comment type="cofactor">
    <cofactor evidence="1">
        <name>heme</name>
        <dbReference type="ChEBI" id="CHEBI:30413"/>
    </cofactor>
</comment>
<dbReference type="GO" id="GO:0020037">
    <property type="term" value="F:heme binding"/>
    <property type="evidence" value="ECO:0007669"/>
    <property type="project" value="InterPro"/>
</dbReference>
<keyword evidence="4" id="KW-0479">Metal-binding</keyword>
<evidence type="ECO:0000256" key="4">
    <source>
        <dbReference type="ARBA" id="ARBA00022723"/>
    </source>
</evidence>
<dbReference type="InterPro" id="IPR002401">
    <property type="entry name" value="Cyt_P450_E_grp-I"/>
</dbReference>
<evidence type="ECO:0000313" key="9">
    <source>
        <dbReference type="Proteomes" id="UP001432027"/>
    </source>
</evidence>
<keyword evidence="5" id="KW-0560">Oxidoreductase</keyword>
<reference evidence="8" key="1">
    <citation type="submission" date="2023-10" db="EMBL/GenBank/DDBJ databases">
        <title>Genome assembly of Pristionchus species.</title>
        <authorList>
            <person name="Yoshida K."/>
            <person name="Sommer R.J."/>
        </authorList>
    </citation>
    <scope>NUCLEOTIDE SEQUENCE</scope>
    <source>
        <strain evidence="8">RS0144</strain>
    </source>
</reference>
<dbReference type="SUPFAM" id="SSF48264">
    <property type="entry name" value="Cytochrome P450"/>
    <property type="match status" value="1"/>
</dbReference>
<dbReference type="InterPro" id="IPR001128">
    <property type="entry name" value="Cyt_P450"/>
</dbReference>
<comment type="caution">
    <text evidence="8">The sequence shown here is derived from an EMBL/GenBank/DDBJ whole genome shotgun (WGS) entry which is preliminary data.</text>
</comment>